<evidence type="ECO:0000313" key="2">
    <source>
        <dbReference type="EMBL" id="MFC0582190.1"/>
    </source>
</evidence>
<reference evidence="2 3" key="1">
    <citation type="submission" date="2024-09" db="EMBL/GenBank/DDBJ databases">
        <authorList>
            <person name="Sun Q."/>
            <person name="Mori K."/>
        </authorList>
    </citation>
    <scope>NUCLEOTIDE SEQUENCE [LARGE SCALE GENOMIC DNA]</scope>
    <source>
        <strain evidence="2 3">NCAIM B.02604</strain>
    </source>
</reference>
<dbReference type="Gene3D" id="3.40.190.150">
    <property type="entry name" value="Bordetella uptake gene, domain 1"/>
    <property type="match status" value="1"/>
</dbReference>
<dbReference type="PROSITE" id="PS51257">
    <property type="entry name" value="PROKAR_LIPOPROTEIN"/>
    <property type="match status" value="1"/>
</dbReference>
<dbReference type="PIRSF" id="PIRSF017082">
    <property type="entry name" value="YflP"/>
    <property type="match status" value="1"/>
</dbReference>
<dbReference type="InterPro" id="IPR005064">
    <property type="entry name" value="BUG"/>
</dbReference>
<accession>A0ABV6PAP2</accession>
<keyword evidence="3" id="KW-1185">Reference proteome</keyword>
<dbReference type="PANTHER" id="PTHR42928:SF5">
    <property type="entry name" value="BLR1237 PROTEIN"/>
    <property type="match status" value="1"/>
</dbReference>
<dbReference type="Proteomes" id="UP001589862">
    <property type="component" value="Unassembled WGS sequence"/>
</dbReference>
<comment type="similarity">
    <text evidence="1">Belongs to the UPF0065 (bug) family.</text>
</comment>
<dbReference type="EMBL" id="JBHLUB010000029">
    <property type="protein sequence ID" value="MFC0582190.1"/>
    <property type="molecule type" value="Genomic_DNA"/>
</dbReference>
<protein>
    <submittedName>
        <fullName evidence="2">Tripartite tricarboxylate transporter substrate binding protein</fullName>
    </submittedName>
</protein>
<dbReference type="Gene3D" id="3.40.190.10">
    <property type="entry name" value="Periplasmic binding protein-like II"/>
    <property type="match status" value="1"/>
</dbReference>
<comment type="caution">
    <text evidence="2">The sequence shown here is derived from an EMBL/GenBank/DDBJ whole genome shotgun (WGS) entry which is preliminary data.</text>
</comment>
<name>A0ABV6PAP2_9MICC</name>
<proteinExistence type="inferred from homology"/>
<dbReference type="Pfam" id="PF03401">
    <property type="entry name" value="TctC"/>
    <property type="match status" value="1"/>
</dbReference>
<sequence>MSRGIKNGLKRGSALVAIAALMVGCGPQGGNQSADDYPNKNIEMVVGFAAGGQNDTAARKFAAALEKELGSKVLVVNRTGGGGVIAATEASRASADGYSVLFAPTGAFTSGMLRQEVSYEIDDFRSIQPVSANAFMIAVPADSPVQSLADLEKLDGRLTYAHLGQGHSTHVIGEYFVQEKMKEATGEGVAFEGSPEATQALINNDVDFAVLDVSTALAPLRNGDVRALAISKDESMEQLEGVPTFKEEGLETIAFVGSQALVVPKDVPADIVEKLEQASAEAVQEEGFEEFLDEFAGWVPGETGAGWFEDFMPQERERFVELYEKLGI</sequence>
<dbReference type="RefSeq" id="WP_377459166.1">
    <property type="nucleotide sequence ID" value="NZ_JBHLUB010000029.1"/>
</dbReference>
<dbReference type="CDD" id="cd07012">
    <property type="entry name" value="PBP2_Bug_TTT"/>
    <property type="match status" value="1"/>
</dbReference>
<dbReference type="InterPro" id="IPR042100">
    <property type="entry name" value="Bug_dom1"/>
</dbReference>
<dbReference type="SUPFAM" id="SSF53850">
    <property type="entry name" value="Periplasmic binding protein-like II"/>
    <property type="match status" value="1"/>
</dbReference>
<gene>
    <name evidence="2" type="ORF">ACFFFR_07310</name>
</gene>
<evidence type="ECO:0000313" key="3">
    <source>
        <dbReference type="Proteomes" id="UP001589862"/>
    </source>
</evidence>
<evidence type="ECO:0000256" key="1">
    <source>
        <dbReference type="ARBA" id="ARBA00006987"/>
    </source>
</evidence>
<dbReference type="PANTHER" id="PTHR42928">
    <property type="entry name" value="TRICARBOXYLATE-BINDING PROTEIN"/>
    <property type="match status" value="1"/>
</dbReference>
<organism evidence="2 3">
    <name type="scientific">Micrococcoides hystricis</name>
    <dbReference type="NCBI Taxonomy" id="1572761"/>
    <lineage>
        <taxon>Bacteria</taxon>
        <taxon>Bacillati</taxon>
        <taxon>Actinomycetota</taxon>
        <taxon>Actinomycetes</taxon>
        <taxon>Micrococcales</taxon>
        <taxon>Micrococcaceae</taxon>
        <taxon>Micrococcoides</taxon>
    </lineage>
</organism>